<dbReference type="Pfam" id="PF01738">
    <property type="entry name" value="DLH"/>
    <property type="match status" value="1"/>
</dbReference>
<accession>A0A553ZZY9</accession>
<dbReference type="InterPro" id="IPR002925">
    <property type="entry name" value="Dienelactn_hydro"/>
</dbReference>
<keyword evidence="3" id="KW-1185">Reference proteome</keyword>
<feature type="domain" description="Dienelactone hydrolase" evidence="1">
    <location>
        <begin position="74"/>
        <end position="176"/>
    </location>
</feature>
<protein>
    <submittedName>
        <fullName evidence="2">Alpha/beta hydrolase</fullName>
    </submittedName>
</protein>
<keyword evidence="2" id="KW-0378">Hydrolase</keyword>
<evidence type="ECO:0000313" key="2">
    <source>
        <dbReference type="EMBL" id="TSB46993.1"/>
    </source>
</evidence>
<dbReference type="SUPFAM" id="SSF53474">
    <property type="entry name" value="alpha/beta-Hydrolases"/>
    <property type="match status" value="1"/>
</dbReference>
<dbReference type="OrthoDB" id="9796570at2"/>
<gene>
    <name evidence="2" type="ORF">FN960_08210</name>
</gene>
<dbReference type="PANTHER" id="PTHR10655">
    <property type="entry name" value="LYSOPHOSPHOLIPASE-RELATED"/>
    <property type="match status" value="1"/>
</dbReference>
<dbReference type="Proteomes" id="UP000318521">
    <property type="component" value="Unassembled WGS sequence"/>
</dbReference>
<dbReference type="InterPro" id="IPR050565">
    <property type="entry name" value="LYPA1-2/EST-like"/>
</dbReference>
<dbReference type="PANTHER" id="PTHR10655:SF17">
    <property type="entry name" value="LYSOPHOSPHOLIPASE-LIKE PROTEIN 1"/>
    <property type="match status" value="1"/>
</dbReference>
<proteinExistence type="predicted"/>
<dbReference type="GO" id="GO:0016787">
    <property type="term" value="F:hydrolase activity"/>
    <property type="evidence" value="ECO:0007669"/>
    <property type="project" value="UniProtKB-KW"/>
</dbReference>
<comment type="caution">
    <text evidence="2">The sequence shown here is derived from an EMBL/GenBank/DDBJ whole genome shotgun (WGS) entry which is preliminary data.</text>
</comment>
<name>A0A553ZZY9_9BACI</name>
<evidence type="ECO:0000313" key="3">
    <source>
        <dbReference type="Proteomes" id="UP000318521"/>
    </source>
</evidence>
<organism evidence="2 3">
    <name type="scientific">Alkalicoccobacillus porphyridii</name>
    <dbReference type="NCBI Taxonomy" id="2597270"/>
    <lineage>
        <taxon>Bacteria</taxon>
        <taxon>Bacillati</taxon>
        <taxon>Bacillota</taxon>
        <taxon>Bacilli</taxon>
        <taxon>Bacillales</taxon>
        <taxon>Bacillaceae</taxon>
        <taxon>Alkalicoccobacillus</taxon>
    </lineage>
</organism>
<reference evidence="2 3" key="1">
    <citation type="submission" date="2019-07" db="EMBL/GenBank/DDBJ databases">
        <authorList>
            <person name="Park Y.J."/>
            <person name="Jeong S.E."/>
            <person name="Jung H.S."/>
        </authorList>
    </citation>
    <scope>NUCLEOTIDE SEQUENCE [LARGE SCALE GENOMIC DNA]</scope>
    <source>
        <strain evidence="3">P16(2019)</strain>
    </source>
</reference>
<dbReference type="RefSeq" id="WP_143848223.1">
    <property type="nucleotide sequence ID" value="NZ_VLXZ01000004.1"/>
</dbReference>
<dbReference type="Gene3D" id="3.40.50.1820">
    <property type="entry name" value="alpha/beta hydrolase"/>
    <property type="match status" value="1"/>
</dbReference>
<dbReference type="AlphaFoldDB" id="A0A553ZZY9"/>
<dbReference type="InterPro" id="IPR029058">
    <property type="entry name" value="AB_hydrolase_fold"/>
</dbReference>
<sequence length="203" mass="22250">MHHEHRFIKGENTFLPTILLLHGTGGDENDLIPLAEMMAPKASILSVRGNVSENGMNRFFKRLAAGVFDEQDLAKRTEELYAFVQDAAKKYDFDANNVVAAGYSNGANIAANLLYTIKDALAGAVLFHAMQPQANVQLDQITAPVYISSGRRDTMIPAAEAEGLIQALRQVGADVTEFWTDGGHELTRAEVEEAGEWIQQFNA</sequence>
<evidence type="ECO:0000259" key="1">
    <source>
        <dbReference type="Pfam" id="PF01738"/>
    </source>
</evidence>
<dbReference type="EMBL" id="VLXZ01000004">
    <property type="protein sequence ID" value="TSB46993.1"/>
    <property type="molecule type" value="Genomic_DNA"/>
</dbReference>